<sequence>MTNGAIRDAADREKPPLSQAELMKRRNRMAIWLVLGMLCMSLVLVILGIYTTTRTESLSITGYASGVILAFGSFLGVLGLCLEENRKQLVHNTTSHSFVTFVLSFLLNGLSLFPCLSHYVLA</sequence>
<accession>A0A4W5JVL3</accession>
<evidence type="ECO:0000313" key="7">
    <source>
        <dbReference type="Ensembl" id="ENSHHUP00000007712.1"/>
    </source>
</evidence>
<name>A0A4W5JVL3_9TELE</name>
<dbReference type="GO" id="GO:0016020">
    <property type="term" value="C:membrane"/>
    <property type="evidence" value="ECO:0007669"/>
    <property type="project" value="UniProtKB-SubCell"/>
</dbReference>
<dbReference type="AlphaFoldDB" id="A0A4W5JVL3"/>
<dbReference type="Proteomes" id="UP000314982">
    <property type="component" value="Unassembled WGS sequence"/>
</dbReference>
<evidence type="ECO:0000256" key="5">
    <source>
        <dbReference type="ARBA" id="ARBA00023136"/>
    </source>
</evidence>
<dbReference type="Pfam" id="PF14967">
    <property type="entry name" value="FAM70"/>
    <property type="match status" value="1"/>
</dbReference>
<comment type="subcellular location">
    <subcellularLocation>
        <location evidence="1">Membrane</location>
        <topology evidence="1">Multi-pass membrane protein</topology>
    </subcellularLocation>
</comment>
<reference evidence="7" key="3">
    <citation type="submission" date="2025-09" db="UniProtKB">
        <authorList>
            <consortium name="Ensembl"/>
        </authorList>
    </citation>
    <scope>IDENTIFICATION</scope>
</reference>
<organism evidence="7 8">
    <name type="scientific">Hucho hucho</name>
    <name type="common">huchen</name>
    <dbReference type="NCBI Taxonomy" id="62062"/>
    <lineage>
        <taxon>Eukaryota</taxon>
        <taxon>Metazoa</taxon>
        <taxon>Chordata</taxon>
        <taxon>Craniata</taxon>
        <taxon>Vertebrata</taxon>
        <taxon>Euteleostomi</taxon>
        <taxon>Actinopterygii</taxon>
        <taxon>Neopterygii</taxon>
        <taxon>Teleostei</taxon>
        <taxon>Protacanthopterygii</taxon>
        <taxon>Salmoniformes</taxon>
        <taxon>Salmonidae</taxon>
        <taxon>Salmoninae</taxon>
        <taxon>Hucho</taxon>
    </lineage>
</organism>
<feature type="transmembrane region" description="Helical" evidence="6">
    <location>
        <begin position="62"/>
        <end position="82"/>
    </location>
</feature>
<protein>
    <submittedName>
        <fullName evidence="7">Uncharacterized protein</fullName>
    </submittedName>
</protein>
<keyword evidence="5 6" id="KW-0472">Membrane</keyword>
<evidence type="ECO:0000256" key="2">
    <source>
        <dbReference type="ARBA" id="ARBA00007903"/>
    </source>
</evidence>
<evidence type="ECO:0000256" key="3">
    <source>
        <dbReference type="ARBA" id="ARBA00022692"/>
    </source>
</evidence>
<dbReference type="InterPro" id="IPR028014">
    <property type="entry name" value="TMEM255"/>
</dbReference>
<keyword evidence="8" id="KW-1185">Reference proteome</keyword>
<dbReference type="PANTHER" id="PTHR33721:SF4">
    <property type="entry name" value="TRANSMEMBRANE PROTEIN 255B"/>
    <property type="match status" value="1"/>
</dbReference>
<feature type="transmembrane region" description="Helical" evidence="6">
    <location>
        <begin position="29"/>
        <end position="50"/>
    </location>
</feature>
<evidence type="ECO:0000256" key="6">
    <source>
        <dbReference type="SAM" id="Phobius"/>
    </source>
</evidence>
<dbReference type="GeneTree" id="ENSGT01050000245336"/>
<feature type="transmembrane region" description="Helical" evidence="6">
    <location>
        <begin position="98"/>
        <end position="121"/>
    </location>
</feature>
<dbReference type="STRING" id="62062.ENSHHUP00000007712"/>
<proteinExistence type="inferred from homology"/>
<evidence type="ECO:0000256" key="1">
    <source>
        <dbReference type="ARBA" id="ARBA00004141"/>
    </source>
</evidence>
<evidence type="ECO:0000256" key="4">
    <source>
        <dbReference type="ARBA" id="ARBA00022989"/>
    </source>
</evidence>
<comment type="similarity">
    <text evidence="2">Belongs to the TMEM255 family.</text>
</comment>
<reference evidence="7" key="2">
    <citation type="submission" date="2025-08" db="UniProtKB">
        <authorList>
            <consortium name="Ensembl"/>
        </authorList>
    </citation>
    <scope>IDENTIFICATION</scope>
</reference>
<evidence type="ECO:0000313" key="8">
    <source>
        <dbReference type="Proteomes" id="UP000314982"/>
    </source>
</evidence>
<keyword evidence="4 6" id="KW-1133">Transmembrane helix</keyword>
<dbReference type="Ensembl" id="ENSHHUT00000007945.1">
    <property type="protein sequence ID" value="ENSHHUP00000007712.1"/>
    <property type="gene ID" value="ENSHHUG00000004751.1"/>
</dbReference>
<dbReference type="PANTHER" id="PTHR33721">
    <property type="entry name" value="TRANSMEMBRANE PROTEIN 255B-LIKE"/>
    <property type="match status" value="1"/>
</dbReference>
<keyword evidence="3 6" id="KW-0812">Transmembrane</keyword>
<reference evidence="8" key="1">
    <citation type="submission" date="2018-06" db="EMBL/GenBank/DDBJ databases">
        <title>Genome assembly of Danube salmon.</title>
        <authorList>
            <person name="Macqueen D.J."/>
            <person name="Gundappa M.K."/>
        </authorList>
    </citation>
    <scope>NUCLEOTIDE SEQUENCE [LARGE SCALE GENOMIC DNA]</scope>
</reference>